<dbReference type="AlphaFoldDB" id="A0A178LIV1"/>
<reference evidence="1 2" key="1">
    <citation type="submission" date="2016-04" db="EMBL/GenBank/DDBJ databases">
        <title>Draft Genome Sequences of Staphylococcus capitis Strain H36, S. capitis Strain H65, S. cohnii Strain H62, S. hominis Strain H69, Mycobacterium iranicum Strain H39, Plantibacter sp. Strain H53, Pseudomonas oryzihabitans Strain H72, and Microbacterium sp. Strain H83, isolated from residential settings.</title>
        <authorList>
            <person name="Lymperopoulou D."/>
            <person name="Adams R.I."/>
            <person name="Lindow S."/>
            <person name="Coil D.A."/>
            <person name="Jospin G."/>
            <person name="Eisen J.A."/>
        </authorList>
    </citation>
    <scope>NUCLEOTIDE SEQUENCE [LARGE SCALE GENOMIC DNA]</scope>
    <source>
        <strain evidence="1 2">H72</strain>
    </source>
</reference>
<dbReference type="EMBL" id="LWCR01000012">
    <property type="protein sequence ID" value="OAN29868.1"/>
    <property type="molecule type" value="Genomic_DNA"/>
</dbReference>
<organism evidence="1 2">
    <name type="scientific">Pseudomonas oryzihabitans</name>
    <dbReference type="NCBI Taxonomy" id="47885"/>
    <lineage>
        <taxon>Bacteria</taxon>
        <taxon>Pseudomonadati</taxon>
        <taxon>Pseudomonadota</taxon>
        <taxon>Gammaproteobacteria</taxon>
        <taxon>Pseudomonadales</taxon>
        <taxon>Pseudomonadaceae</taxon>
        <taxon>Pseudomonas</taxon>
    </lineage>
</organism>
<comment type="caution">
    <text evidence="1">The sequence shown here is derived from an EMBL/GenBank/DDBJ whole genome shotgun (WGS) entry which is preliminary data.</text>
</comment>
<protein>
    <recommendedName>
        <fullName evidence="3">Glycosyl transferase family 28 C-terminal domain-containing protein</fullName>
    </recommendedName>
</protein>
<accession>A0A178LIV1</accession>
<dbReference type="SUPFAM" id="SSF53756">
    <property type="entry name" value="UDP-Glycosyltransferase/glycogen phosphorylase"/>
    <property type="match status" value="1"/>
</dbReference>
<dbReference type="Proteomes" id="UP000078356">
    <property type="component" value="Unassembled WGS sequence"/>
</dbReference>
<sequence>MSPPVGWPVARPPVAELNIGYYAHHHGAGHVTRALAIAAAFDGPLTLFSSRLPEQVELPNVQLCPLPPDVAPGVEGEAFACLHYAPLGVAGLRERMGLLVDWFRRAWPCLLVVDVSVEVALLARLCGVPTIYLRQRGSRFDAAHELAYASASCLLAPYPDLLEEPATSAAWRAKTCYAGSLSRYAGQRLDSVREPGTVTVIAGHGGTAFSRTRLIAAAHSCPEWHWTVLGPVPDDATLAPANLRFLGNVADPGPWLATAEVVVGSAGDSLVAELADLRCRFVCLSEARPFDEQLSTGRRLAEQALAVTCEHWPAADAWPGLLARARQLDPERWTLVSDGEGARRAAACIQAVAREVLA</sequence>
<proteinExistence type="predicted"/>
<evidence type="ECO:0000313" key="2">
    <source>
        <dbReference type="Proteomes" id="UP000078356"/>
    </source>
</evidence>
<evidence type="ECO:0008006" key="3">
    <source>
        <dbReference type="Google" id="ProtNLM"/>
    </source>
</evidence>
<evidence type="ECO:0000313" key="1">
    <source>
        <dbReference type="EMBL" id="OAN29868.1"/>
    </source>
</evidence>
<gene>
    <name evidence="1" type="ORF">A4V15_02705</name>
</gene>
<name>A0A178LIV1_9PSED</name>